<dbReference type="SUPFAM" id="SSF54928">
    <property type="entry name" value="RNA-binding domain, RBD"/>
    <property type="match status" value="1"/>
</dbReference>
<dbReference type="Proteomes" id="UP000489600">
    <property type="component" value="Unassembled WGS sequence"/>
</dbReference>
<dbReference type="GO" id="GO:0003676">
    <property type="term" value="F:nucleic acid binding"/>
    <property type="evidence" value="ECO:0007669"/>
    <property type="project" value="InterPro"/>
</dbReference>
<evidence type="ECO:0000313" key="2">
    <source>
        <dbReference type="EMBL" id="VVB13488.1"/>
    </source>
</evidence>
<proteinExistence type="predicted"/>
<comment type="caution">
    <text evidence="2">The sequence shown here is derived from an EMBL/GenBank/DDBJ whole genome shotgun (WGS) entry which is preliminary data.</text>
</comment>
<name>A0A565CIG2_9BRAS</name>
<evidence type="ECO:0000256" key="1">
    <source>
        <dbReference type="SAM" id="MobiDB-lite"/>
    </source>
</evidence>
<protein>
    <recommendedName>
        <fullName evidence="4">RRM domain-containing protein</fullName>
    </recommendedName>
</protein>
<reference evidence="2" key="1">
    <citation type="submission" date="2019-07" db="EMBL/GenBank/DDBJ databases">
        <authorList>
            <person name="Dittberner H."/>
        </authorList>
    </citation>
    <scope>NUCLEOTIDE SEQUENCE [LARGE SCALE GENOMIC DNA]</scope>
</reference>
<accession>A0A565CIG2</accession>
<evidence type="ECO:0000313" key="3">
    <source>
        <dbReference type="Proteomes" id="UP000489600"/>
    </source>
</evidence>
<feature type="region of interest" description="Disordered" evidence="1">
    <location>
        <begin position="92"/>
        <end position="123"/>
    </location>
</feature>
<sequence>MRNRGTATVTKHFSSCGEIVAVLVAESDGFCLVSIRGDRATEKAVELNGCKCDVVGGCKIVVDGVLPEHDRTNMEPNDMICGGYDLPDWLFPPKPKMSEGDSDGFSSEGEEETFAGGAKDKTE</sequence>
<dbReference type="InterPro" id="IPR035979">
    <property type="entry name" value="RBD_domain_sf"/>
</dbReference>
<dbReference type="InterPro" id="IPR012677">
    <property type="entry name" value="Nucleotide-bd_a/b_plait_sf"/>
</dbReference>
<dbReference type="EMBL" id="CABITT030000008">
    <property type="protein sequence ID" value="VVB13488.1"/>
    <property type="molecule type" value="Genomic_DNA"/>
</dbReference>
<dbReference type="AlphaFoldDB" id="A0A565CIG2"/>
<evidence type="ECO:0008006" key="4">
    <source>
        <dbReference type="Google" id="ProtNLM"/>
    </source>
</evidence>
<gene>
    <name evidence="2" type="ORF">ANE_LOCUS23932</name>
</gene>
<organism evidence="2 3">
    <name type="scientific">Arabis nemorensis</name>
    <dbReference type="NCBI Taxonomy" id="586526"/>
    <lineage>
        <taxon>Eukaryota</taxon>
        <taxon>Viridiplantae</taxon>
        <taxon>Streptophyta</taxon>
        <taxon>Embryophyta</taxon>
        <taxon>Tracheophyta</taxon>
        <taxon>Spermatophyta</taxon>
        <taxon>Magnoliopsida</taxon>
        <taxon>eudicotyledons</taxon>
        <taxon>Gunneridae</taxon>
        <taxon>Pentapetalae</taxon>
        <taxon>rosids</taxon>
        <taxon>malvids</taxon>
        <taxon>Brassicales</taxon>
        <taxon>Brassicaceae</taxon>
        <taxon>Arabideae</taxon>
        <taxon>Arabis</taxon>
    </lineage>
</organism>
<keyword evidence="3" id="KW-1185">Reference proteome</keyword>
<dbReference type="Gene3D" id="3.30.70.330">
    <property type="match status" value="1"/>
</dbReference>